<dbReference type="InterPro" id="IPR003593">
    <property type="entry name" value="AAA+_ATPase"/>
</dbReference>
<keyword evidence="1 12" id="KW-0547">Nucleotide-binding</keyword>
<dbReference type="EC" id="5.6.2.3" evidence="12"/>
<reference evidence="14 15" key="1">
    <citation type="submission" date="2018-06" db="EMBL/GenBank/DDBJ databases">
        <title>Population genomics shows no distinction between pathogenic Candida krusei and environmental Pichia kudriavzevii: One species, four names.</title>
        <authorList>
            <person name="Douglass A.P."/>
            <person name="Offei B."/>
            <person name="Braun-Galleani S."/>
            <person name="Coughlan A.Y."/>
            <person name="Martos A."/>
            <person name="Ortiz-Merino R.A."/>
            <person name="Byrne K.P."/>
            <person name="Wolfe K.H."/>
        </authorList>
    </citation>
    <scope>NUCLEOTIDE SEQUENCE [LARGE SCALE GENOMIC DNA]</scope>
    <source>
        <strain evidence="14 15">CBS573</strain>
    </source>
</reference>
<keyword evidence="5 12" id="KW-0067">ATP-binding</keyword>
<keyword evidence="9 12" id="KW-0234">DNA repair</keyword>
<dbReference type="EMBL" id="CP028773">
    <property type="protein sequence ID" value="AWU74218.1"/>
    <property type="molecule type" value="Genomic_DNA"/>
</dbReference>
<keyword evidence="6 12" id="KW-0238">DNA-binding</keyword>
<dbReference type="Gene3D" id="3.40.50.300">
    <property type="entry name" value="P-loop containing nucleotide triphosphate hydrolases"/>
    <property type="match status" value="2"/>
</dbReference>
<keyword evidence="2 12" id="KW-0227">DNA damage</keyword>
<feature type="binding site" evidence="12">
    <location>
        <begin position="294"/>
        <end position="301"/>
    </location>
    <ligand>
        <name>ATP</name>
        <dbReference type="ChEBI" id="CHEBI:30616"/>
    </ligand>
</feature>
<evidence type="ECO:0000256" key="3">
    <source>
        <dbReference type="ARBA" id="ARBA00022801"/>
    </source>
</evidence>
<dbReference type="PANTHER" id="PTHR47642:SF5">
    <property type="entry name" value="ATP-DEPENDENT DNA HELICASE"/>
    <property type="match status" value="1"/>
</dbReference>
<keyword evidence="15" id="KW-1185">Reference proteome</keyword>
<evidence type="ECO:0000256" key="6">
    <source>
        <dbReference type="ARBA" id="ARBA00023125"/>
    </source>
</evidence>
<dbReference type="GO" id="GO:0005739">
    <property type="term" value="C:mitochondrion"/>
    <property type="evidence" value="ECO:0007669"/>
    <property type="project" value="UniProtKB-SubCell"/>
</dbReference>
<keyword evidence="4 12" id="KW-0347">Helicase</keyword>
<dbReference type="GO" id="GO:0043139">
    <property type="term" value="F:5'-3' DNA helicase activity"/>
    <property type="evidence" value="ECO:0007669"/>
    <property type="project" value="UniProtKB-UniRule"/>
</dbReference>
<dbReference type="GO" id="GO:0006310">
    <property type="term" value="P:DNA recombination"/>
    <property type="evidence" value="ECO:0007669"/>
    <property type="project" value="UniProtKB-UniRule"/>
</dbReference>
<keyword evidence="11 12" id="KW-0539">Nucleus</keyword>
<proteinExistence type="inferred from homology"/>
<dbReference type="GO" id="GO:0006281">
    <property type="term" value="P:DNA repair"/>
    <property type="evidence" value="ECO:0007669"/>
    <property type="project" value="UniProtKB-UniRule"/>
</dbReference>
<comment type="similarity">
    <text evidence="12">Belongs to the helicase family. PIF1 subfamily.</text>
</comment>
<evidence type="ECO:0000256" key="4">
    <source>
        <dbReference type="ARBA" id="ARBA00022806"/>
    </source>
</evidence>
<evidence type="ECO:0000256" key="7">
    <source>
        <dbReference type="ARBA" id="ARBA00023128"/>
    </source>
</evidence>
<name>A0A2U9QZ99_PICKU</name>
<dbReference type="Pfam" id="PF21530">
    <property type="entry name" value="Pif1_2B_dom"/>
    <property type="match status" value="1"/>
</dbReference>
<dbReference type="InterPro" id="IPR027417">
    <property type="entry name" value="P-loop_NTPase"/>
</dbReference>
<dbReference type="CDD" id="cd18037">
    <property type="entry name" value="DEXSc_Pif1_like"/>
    <property type="match status" value="1"/>
</dbReference>
<comment type="catalytic activity">
    <reaction evidence="12">
        <text>ATP + H2O = ADP + phosphate + H(+)</text>
        <dbReference type="Rhea" id="RHEA:13065"/>
        <dbReference type="ChEBI" id="CHEBI:15377"/>
        <dbReference type="ChEBI" id="CHEBI:15378"/>
        <dbReference type="ChEBI" id="CHEBI:30616"/>
        <dbReference type="ChEBI" id="CHEBI:43474"/>
        <dbReference type="ChEBI" id="CHEBI:456216"/>
        <dbReference type="EC" id="5.6.2.3"/>
    </reaction>
</comment>
<comment type="cofactor">
    <cofactor evidence="12">
        <name>Mg(2+)</name>
        <dbReference type="ChEBI" id="CHEBI:18420"/>
    </cofactor>
</comment>
<dbReference type="GO" id="GO:0005524">
    <property type="term" value="F:ATP binding"/>
    <property type="evidence" value="ECO:0007669"/>
    <property type="project" value="UniProtKB-UniRule"/>
</dbReference>
<dbReference type="InterPro" id="IPR051055">
    <property type="entry name" value="PIF1_helicase"/>
</dbReference>
<gene>
    <name evidence="12" type="primary">PIF1</name>
    <name evidence="14" type="ORF">C5L36_0A08160</name>
</gene>
<feature type="DNA-binding region" evidence="12">
    <location>
        <begin position="754"/>
        <end position="773"/>
    </location>
</feature>
<evidence type="ECO:0000313" key="15">
    <source>
        <dbReference type="Proteomes" id="UP000249293"/>
    </source>
</evidence>
<evidence type="ECO:0000256" key="5">
    <source>
        <dbReference type="ARBA" id="ARBA00022840"/>
    </source>
</evidence>
<dbReference type="InterPro" id="IPR010285">
    <property type="entry name" value="DNA_helicase_pif1-like_DEAD"/>
</dbReference>
<evidence type="ECO:0000256" key="9">
    <source>
        <dbReference type="ARBA" id="ARBA00023204"/>
    </source>
</evidence>
<evidence type="ECO:0000256" key="12">
    <source>
        <dbReference type="HAMAP-Rule" id="MF_03176"/>
    </source>
</evidence>
<evidence type="ECO:0000256" key="8">
    <source>
        <dbReference type="ARBA" id="ARBA00023172"/>
    </source>
</evidence>
<dbReference type="STRING" id="4909.A0A2U9QZ99"/>
<keyword evidence="7 12" id="KW-0496">Mitochondrion</keyword>
<comment type="subunit">
    <text evidence="12">Monomer.</text>
</comment>
<accession>A0A2U9QZ99</accession>
<dbReference type="InterPro" id="IPR048293">
    <property type="entry name" value="PIF1_RRM3_pfh1"/>
</dbReference>
<organism evidence="14 15">
    <name type="scientific">Pichia kudriavzevii</name>
    <name type="common">Yeast</name>
    <name type="synonym">Issatchenkia orientalis</name>
    <dbReference type="NCBI Taxonomy" id="4909"/>
    <lineage>
        <taxon>Eukaryota</taxon>
        <taxon>Fungi</taxon>
        <taxon>Dikarya</taxon>
        <taxon>Ascomycota</taxon>
        <taxon>Saccharomycotina</taxon>
        <taxon>Pichiomycetes</taxon>
        <taxon>Pichiales</taxon>
        <taxon>Pichiaceae</taxon>
        <taxon>Pichia</taxon>
    </lineage>
</organism>
<feature type="domain" description="AAA+ ATPase" evidence="13">
    <location>
        <begin position="286"/>
        <end position="443"/>
    </location>
</feature>
<dbReference type="SMART" id="SM00382">
    <property type="entry name" value="AAA"/>
    <property type="match status" value="1"/>
</dbReference>
<evidence type="ECO:0000313" key="14">
    <source>
        <dbReference type="EMBL" id="AWU74218.1"/>
    </source>
</evidence>
<keyword evidence="8 12" id="KW-0233">DNA recombination</keyword>
<dbReference type="GO" id="GO:0003677">
    <property type="term" value="F:DNA binding"/>
    <property type="evidence" value="ECO:0007669"/>
    <property type="project" value="UniProtKB-KW"/>
</dbReference>
<comment type="subcellular location">
    <subcellularLocation>
        <location evidence="12">Nucleus</location>
    </subcellularLocation>
    <subcellularLocation>
        <location evidence="12">Mitochondrion</location>
    </subcellularLocation>
</comment>
<dbReference type="AlphaFoldDB" id="A0A2U9QZ99"/>
<dbReference type="GO" id="GO:0005634">
    <property type="term" value="C:nucleus"/>
    <property type="evidence" value="ECO:0007669"/>
    <property type="project" value="UniProtKB-SubCell"/>
</dbReference>
<evidence type="ECO:0000256" key="10">
    <source>
        <dbReference type="ARBA" id="ARBA00023235"/>
    </source>
</evidence>
<keyword evidence="3 12" id="KW-0378">Hydrolase</keyword>
<dbReference type="OrthoDB" id="432234at2759"/>
<evidence type="ECO:0000256" key="11">
    <source>
        <dbReference type="ARBA" id="ARBA00023242"/>
    </source>
</evidence>
<sequence length="925" mass="104886">MLKLRNNLSLFLRNTIRTGYSNRGPFRAMSSQKVMSSRTEVMNNAKRQTLQDDSIFDSMSFSESVSQKKPKLELFGHAEDNVEYRGNRIANVLDGLEEMSNLEEDCLKLISVLDRMESKYPDHGKMFTESRNIIVKYLEEIPILATKSDFTTNDHVPIVSDTETSGPIKVTKQLKNLFTSTQKEEEIAQNIDKKEDFVIEQSVEFKVPSSPVKLNVDLRPCSSSKNIANEDTDIIRIDQKRFAHHQAENKLELTEQMAVKKEKKVEESVAITLSKEQESVIQLAKEGYNLFYTGAAGTGKSLLLRTLVKELKQQYGDNPLAVGVTASTGLAAYNIGGMTINSYTGIGLGEGSAAEINRKLKRNTNALERWDGLQVLIIDEVSMIDGRLLDKLDQLARLRKRSKKPFGGVQVILCGDFYQLPPVSRDSSMKFAFESEFWKKHIKVQVMLTTVYRQKTDLQFLQMLEEIRSGNVSESTVKRFKPLQNPRDVPFPPTHLFSTRREVDEANSRRLKELKGPSITFTAVDTGSLANKPQGKKMLESFLAPQVLVLKPYAQVMLIKNIDSTLVNGSMGTVIGFLNNATFQSYAKLLDEPVEGSYKTYQYFDTREPTDSIFDFIEKSKAKIEETLKKEQLSLSKLTSVADSIEGTDESYNETNNELLDNLNRKIQLIRDLERSDIGGKVIPIINFKLADRTSRIVALNYERFTIDDHRGVPMVERKQVPLMLAWALSIHKAQGQTLKHVIVDLKRIFEDGQAYVALSRAEHRRGLQVLNFNGEKIRTNPKVIHFYKTLEDVETVRAKISTNTLLETPDNSFDPSVPVGPQTQLKHLNELSATPERFTKKPLYQSRKQSNACLKVQKSNSIDDLLRQQAIRASQEAPSVRTPEITNEIGRTEDREDEVLNFNFMGDCLSDDELNEVSKEFFNP</sequence>
<dbReference type="InterPro" id="IPR049163">
    <property type="entry name" value="Pif1-like_2B_dom"/>
</dbReference>
<evidence type="ECO:0000256" key="2">
    <source>
        <dbReference type="ARBA" id="ARBA00022763"/>
    </source>
</evidence>
<dbReference type="VEuPathDB" id="FungiDB:C5L36_0A08160"/>
<comment type="function">
    <text evidence="12">DNA-dependent ATPase and 5'-3' DNA helicase required for the maintenance of both mitochondrial and nuclear genome stability.</text>
</comment>
<dbReference type="CDD" id="cd18809">
    <property type="entry name" value="SF1_C_RecD"/>
    <property type="match status" value="1"/>
</dbReference>
<dbReference type="Proteomes" id="UP000249293">
    <property type="component" value="Chromosome 1"/>
</dbReference>
<dbReference type="GO" id="GO:0016887">
    <property type="term" value="F:ATP hydrolysis activity"/>
    <property type="evidence" value="ECO:0007669"/>
    <property type="project" value="RHEA"/>
</dbReference>
<evidence type="ECO:0000259" key="13">
    <source>
        <dbReference type="SMART" id="SM00382"/>
    </source>
</evidence>
<dbReference type="PANTHER" id="PTHR47642">
    <property type="entry name" value="ATP-DEPENDENT DNA HELICASE"/>
    <property type="match status" value="1"/>
</dbReference>
<keyword evidence="10 12" id="KW-0413">Isomerase</keyword>
<dbReference type="GO" id="GO:0000723">
    <property type="term" value="P:telomere maintenance"/>
    <property type="evidence" value="ECO:0007669"/>
    <property type="project" value="InterPro"/>
</dbReference>
<dbReference type="SUPFAM" id="SSF52540">
    <property type="entry name" value="P-loop containing nucleoside triphosphate hydrolases"/>
    <property type="match status" value="2"/>
</dbReference>
<evidence type="ECO:0000256" key="1">
    <source>
        <dbReference type="ARBA" id="ARBA00022741"/>
    </source>
</evidence>
<protein>
    <recommendedName>
        <fullName evidence="12">ATP-dependent DNA helicase PIF1</fullName>
        <ecNumber evidence="12">5.6.2.3</ecNumber>
    </recommendedName>
    <alternativeName>
        <fullName evidence="12">DNA 5'-3' helicase PIF1</fullName>
    </alternativeName>
    <alternativeName>
        <fullName evidence="12">DNA repair and recombination helicase PIF1</fullName>
    </alternativeName>
</protein>
<dbReference type="HAMAP" id="MF_03176">
    <property type="entry name" value="PIF1"/>
    <property type="match status" value="1"/>
</dbReference>
<dbReference type="Pfam" id="PF05970">
    <property type="entry name" value="PIF1"/>
    <property type="match status" value="1"/>
</dbReference>